<name>A0A388KNJ8_CHABU</name>
<dbReference type="EMBL" id="BFEA01000150">
    <property type="protein sequence ID" value="GBG71622.1"/>
    <property type="molecule type" value="Genomic_DNA"/>
</dbReference>
<sequence>MMWRSGWDGNWEIRSGGRGRESKRREVKVGTRGSGWEVGTGKRGWRGGGRTSWHGRSGLEREGGGEEEGEAGMVSGGWGQGDRDGRSRPGREGGGDEGGEVGMGGRDFVLVYCFLSRDGEEGGEVGMMSGAGSGVRGGAGSGRKTSGWNGEAAEKGGWQGEGRGSWHDAGGKEAAAERNRDAKEGEVMRSGKKRWDDVDVGMGWWRGGGRRSWHNVEGRKQDQGGRRRMKLRSEKSGGRDWGRVGTRSKKEGKRARRRDGEVGMGWEMRIEEGEIAIGEGWDGREAGVRMDKREVMIEVGMGDGNDERQAWEVAVGALRGKKERSGGELQRRNGMVVATSGQGVSTMSRRDGIGLGKCGWGTGRGIEDGIKIGTGWGGREGGVTMNEREVMIEVGMGDGNGEKASSGGRGRDFEGREGEIVGRVATTKRDGSRDVGTRGEEERSEGEFEHSGSGREDVEPGRSGSEVETGKSGWKTRTKAGNVTISEQEFE</sequence>
<protein>
    <submittedName>
        <fullName evidence="2">Uncharacterized protein</fullName>
    </submittedName>
</protein>
<feature type="region of interest" description="Disordered" evidence="1">
    <location>
        <begin position="1"/>
        <end position="102"/>
    </location>
</feature>
<feature type="region of interest" description="Disordered" evidence="1">
    <location>
        <begin position="129"/>
        <end position="191"/>
    </location>
</feature>
<feature type="compositionally biased region" description="Basic and acidic residues" evidence="1">
    <location>
        <begin position="427"/>
        <end position="460"/>
    </location>
</feature>
<accession>A0A388KNJ8</accession>
<dbReference type="Gramene" id="GBG71622">
    <property type="protein sequence ID" value="GBG71622"/>
    <property type="gene ID" value="CBR_g9038"/>
</dbReference>
<evidence type="ECO:0000313" key="2">
    <source>
        <dbReference type="EMBL" id="GBG71622.1"/>
    </source>
</evidence>
<reference evidence="2 3" key="1">
    <citation type="journal article" date="2018" name="Cell">
        <title>The Chara Genome: Secondary Complexity and Implications for Plant Terrestrialization.</title>
        <authorList>
            <person name="Nishiyama T."/>
            <person name="Sakayama H."/>
            <person name="Vries J.D."/>
            <person name="Buschmann H."/>
            <person name="Saint-Marcoux D."/>
            <person name="Ullrich K.K."/>
            <person name="Haas F.B."/>
            <person name="Vanderstraeten L."/>
            <person name="Becker D."/>
            <person name="Lang D."/>
            <person name="Vosolsobe S."/>
            <person name="Rombauts S."/>
            <person name="Wilhelmsson P.K.I."/>
            <person name="Janitza P."/>
            <person name="Kern R."/>
            <person name="Heyl A."/>
            <person name="Rumpler F."/>
            <person name="Villalobos L.I.A.C."/>
            <person name="Clay J.M."/>
            <person name="Skokan R."/>
            <person name="Toyoda A."/>
            <person name="Suzuki Y."/>
            <person name="Kagoshima H."/>
            <person name="Schijlen E."/>
            <person name="Tajeshwar N."/>
            <person name="Catarino B."/>
            <person name="Hetherington A.J."/>
            <person name="Saltykova A."/>
            <person name="Bonnot C."/>
            <person name="Breuninger H."/>
            <person name="Symeonidi A."/>
            <person name="Radhakrishnan G.V."/>
            <person name="Van Nieuwerburgh F."/>
            <person name="Deforce D."/>
            <person name="Chang C."/>
            <person name="Karol K.G."/>
            <person name="Hedrich R."/>
            <person name="Ulvskov P."/>
            <person name="Glockner G."/>
            <person name="Delwiche C.F."/>
            <person name="Petrasek J."/>
            <person name="Van de Peer Y."/>
            <person name="Friml J."/>
            <person name="Beilby M."/>
            <person name="Dolan L."/>
            <person name="Kohara Y."/>
            <person name="Sugano S."/>
            <person name="Fujiyama A."/>
            <person name="Delaux P.-M."/>
            <person name="Quint M."/>
            <person name="TheiBen G."/>
            <person name="Hagemann M."/>
            <person name="Harholt J."/>
            <person name="Dunand C."/>
            <person name="Zachgo S."/>
            <person name="Langdale J."/>
            <person name="Maumus F."/>
            <person name="Straeten D.V.D."/>
            <person name="Gould S.B."/>
            <person name="Rensing S.A."/>
        </authorList>
    </citation>
    <scope>NUCLEOTIDE SEQUENCE [LARGE SCALE GENOMIC DNA]</scope>
    <source>
        <strain evidence="2 3">S276</strain>
    </source>
</reference>
<feature type="compositionally biased region" description="Basic and acidic residues" evidence="1">
    <location>
        <begin position="18"/>
        <end position="29"/>
    </location>
</feature>
<feature type="compositionally biased region" description="Gly residues" evidence="1">
    <location>
        <begin position="129"/>
        <end position="141"/>
    </location>
</feature>
<feature type="compositionally biased region" description="Basic and acidic residues" evidence="1">
    <location>
        <begin position="81"/>
        <end position="94"/>
    </location>
</feature>
<gene>
    <name evidence="2" type="ORF">CBR_g9038</name>
</gene>
<feature type="region of interest" description="Disordered" evidence="1">
    <location>
        <begin position="396"/>
        <end position="491"/>
    </location>
</feature>
<keyword evidence="3" id="KW-1185">Reference proteome</keyword>
<feature type="compositionally biased region" description="Gly residues" evidence="1">
    <location>
        <begin position="32"/>
        <end position="50"/>
    </location>
</feature>
<comment type="caution">
    <text evidence="2">The sequence shown here is derived from an EMBL/GenBank/DDBJ whole genome shotgun (WGS) entry which is preliminary data.</text>
</comment>
<organism evidence="2 3">
    <name type="scientific">Chara braunii</name>
    <name type="common">Braun's stonewort</name>
    <dbReference type="NCBI Taxonomy" id="69332"/>
    <lineage>
        <taxon>Eukaryota</taxon>
        <taxon>Viridiplantae</taxon>
        <taxon>Streptophyta</taxon>
        <taxon>Charophyceae</taxon>
        <taxon>Charales</taxon>
        <taxon>Characeae</taxon>
        <taxon>Chara</taxon>
    </lineage>
</organism>
<dbReference type="AlphaFoldDB" id="A0A388KNJ8"/>
<proteinExistence type="predicted"/>
<feature type="compositionally biased region" description="Basic and acidic residues" evidence="1">
    <location>
        <begin position="409"/>
        <end position="420"/>
    </location>
</feature>
<feature type="compositionally biased region" description="Polar residues" evidence="1">
    <location>
        <begin position="479"/>
        <end position="491"/>
    </location>
</feature>
<evidence type="ECO:0000313" key="3">
    <source>
        <dbReference type="Proteomes" id="UP000265515"/>
    </source>
</evidence>
<feature type="compositionally biased region" description="Basic and acidic residues" evidence="1">
    <location>
        <begin position="214"/>
        <end position="242"/>
    </location>
</feature>
<dbReference type="Proteomes" id="UP000265515">
    <property type="component" value="Unassembled WGS sequence"/>
</dbReference>
<feature type="compositionally biased region" description="Basic residues" evidence="1">
    <location>
        <begin position="246"/>
        <end position="257"/>
    </location>
</feature>
<feature type="region of interest" description="Disordered" evidence="1">
    <location>
        <begin position="210"/>
        <end position="260"/>
    </location>
</feature>
<feature type="compositionally biased region" description="Basic and acidic residues" evidence="1">
    <location>
        <begin position="164"/>
        <end position="191"/>
    </location>
</feature>
<evidence type="ECO:0000256" key="1">
    <source>
        <dbReference type="SAM" id="MobiDB-lite"/>
    </source>
</evidence>